<dbReference type="RefSeq" id="WP_102198740.1">
    <property type="nucleotide sequence ID" value="NZ_PNHQ01000002.1"/>
</dbReference>
<dbReference type="InterPro" id="IPR036806">
    <property type="entry name" value="YozE_SAM-like_sf"/>
</dbReference>
<proteinExistence type="predicted"/>
<dbReference type="Pfam" id="PF06855">
    <property type="entry name" value="YozE_SAM_like"/>
    <property type="match status" value="1"/>
</dbReference>
<dbReference type="Gene3D" id="1.10.150.260">
    <property type="entry name" value="YozE SAM-like"/>
    <property type="match status" value="1"/>
</dbReference>
<evidence type="ECO:0000313" key="2">
    <source>
        <dbReference type="EMBL" id="PMC80465.1"/>
    </source>
</evidence>
<evidence type="ECO:0000259" key="1">
    <source>
        <dbReference type="Pfam" id="PF06855"/>
    </source>
</evidence>
<organism evidence="2 3">
    <name type="scientific">Aerococcus viridans</name>
    <dbReference type="NCBI Taxonomy" id="1377"/>
    <lineage>
        <taxon>Bacteria</taxon>
        <taxon>Bacillati</taxon>
        <taxon>Bacillota</taxon>
        <taxon>Bacilli</taxon>
        <taxon>Lactobacillales</taxon>
        <taxon>Aerococcaceae</taxon>
        <taxon>Aerococcus</taxon>
    </lineage>
</organism>
<feature type="domain" description="YozE SAM-like" evidence="1">
    <location>
        <begin position="3"/>
        <end position="66"/>
    </location>
</feature>
<evidence type="ECO:0000313" key="3">
    <source>
        <dbReference type="Proteomes" id="UP000235701"/>
    </source>
</evidence>
<reference evidence="2 3" key="1">
    <citation type="submission" date="2017-09" db="EMBL/GenBank/DDBJ databases">
        <title>Bacterial strain isolated from the female urinary microbiota.</title>
        <authorList>
            <person name="Thomas-White K."/>
            <person name="Kumar N."/>
            <person name="Forster S."/>
            <person name="Putonti C."/>
            <person name="Lawley T."/>
            <person name="Wolfe A.J."/>
        </authorList>
    </citation>
    <scope>NUCLEOTIDE SEQUENCE [LARGE SCALE GENOMIC DNA]</scope>
    <source>
        <strain evidence="2 3">UMB0240</strain>
    </source>
</reference>
<dbReference type="Proteomes" id="UP000235701">
    <property type="component" value="Unassembled WGS sequence"/>
</dbReference>
<gene>
    <name evidence="2" type="ORF">CJ191_01265</name>
</gene>
<accession>A0A2N6UFZ1</accession>
<protein>
    <recommendedName>
        <fullName evidence="1">YozE SAM-like domain-containing protein</fullName>
    </recommendedName>
</protein>
<dbReference type="OrthoDB" id="2050727at2"/>
<comment type="caution">
    <text evidence="2">The sequence shown here is derived from an EMBL/GenBank/DDBJ whole genome shotgun (WGS) entry which is preliminary data.</text>
</comment>
<sequence length="68" mass="8264">MTSFKQWLEKYEDENSPTGDFARDVIVDEDFPIIQTKEFVEKYLIKNNASDKTMDIFYEVWDRFENRS</sequence>
<name>A0A2N6UFZ1_9LACT</name>
<dbReference type="EMBL" id="PNHQ01000002">
    <property type="protein sequence ID" value="PMC80465.1"/>
    <property type="molecule type" value="Genomic_DNA"/>
</dbReference>
<keyword evidence="3" id="KW-1185">Reference proteome</keyword>
<dbReference type="SUPFAM" id="SSF140652">
    <property type="entry name" value="YozE-like"/>
    <property type="match status" value="1"/>
</dbReference>
<dbReference type="InterPro" id="IPR023089">
    <property type="entry name" value="YozE_SAM-like"/>
</dbReference>
<dbReference type="AlphaFoldDB" id="A0A2N6UFZ1"/>